<dbReference type="EMBL" id="LT906446">
    <property type="protein sequence ID" value="SNU98951.1"/>
    <property type="molecule type" value="Genomic_DNA"/>
</dbReference>
<dbReference type="Gene3D" id="3.30.420.10">
    <property type="entry name" value="Ribonuclease H-like superfamily/Ribonuclease H"/>
    <property type="match status" value="1"/>
</dbReference>
<dbReference type="InterPro" id="IPR012337">
    <property type="entry name" value="RNaseH-like_sf"/>
</dbReference>
<dbReference type="GO" id="GO:0008408">
    <property type="term" value="F:3'-5' exonuclease activity"/>
    <property type="evidence" value="ECO:0007669"/>
    <property type="project" value="TreeGrafter"/>
</dbReference>
<dbReference type="GO" id="GO:0045004">
    <property type="term" value="P:DNA replication proofreading"/>
    <property type="evidence" value="ECO:0007669"/>
    <property type="project" value="TreeGrafter"/>
</dbReference>
<proteinExistence type="predicted"/>
<dbReference type="InterPro" id="IPR036397">
    <property type="entry name" value="RNaseH_sf"/>
</dbReference>
<dbReference type="OrthoDB" id="9776650at2"/>
<feature type="domain" description="Exonuclease" evidence="1">
    <location>
        <begin position="16"/>
        <end position="180"/>
    </location>
</feature>
<evidence type="ECO:0000313" key="2">
    <source>
        <dbReference type="EMBL" id="SNU98951.1"/>
    </source>
</evidence>
<protein>
    <submittedName>
        <fullName evidence="2">DNA polymerase III subunit epsilon</fullName>
    </submittedName>
</protein>
<accession>A0A239TM32</accession>
<dbReference type="GeneID" id="78507032"/>
<evidence type="ECO:0000313" key="3">
    <source>
        <dbReference type="Proteomes" id="UP000215383"/>
    </source>
</evidence>
<dbReference type="PANTHER" id="PTHR30231:SF41">
    <property type="entry name" value="DNA POLYMERASE III SUBUNIT EPSILON"/>
    <property type="match status" value="1"/>
</dbReference>
<sequence>MVFRQDCIAFVDREPSVIFFDMEMTGGNTKYDEILQLSIIDLYKGVLFNEYIKPKRCKSWKDTESIHHITPQMVENCFTMSAFRRDIKNIFKHADMVVGYGIENDVRFMQKDHIYVGRNSILYDLQKSFSRIYSHDNNMPSLKSCANYCRCPNFGEVHNSLTDVYITVYCFIMMYGLDIPAWLNKAIKQN</sequence>
<keyword evidence="3" id="KW-1185">Reference proteome</keyword>
<dbReference type="CDD" id="cd06127">
    <property type="entry name" value="DEDDh"/>
    <property type="match status" value="1"/>
</dbReference>
<gene>
    <name evidence="2" type="ORF">SAMEA4364220_01021</name>
</gene>
<dbReference type="PANTHER" id="PTHR30231">
    <property type="entry name" value="DNA POLYMERASE III SUBUNIT EPSILON"/>
    <property type="match status" value="1"/>
</dbReference>
<dbReference type="eggNOG" id="COG0847">
    <property type="taxonomic scope" value="Bacteria"/>
</dbReference>
<dbReference type="Proteomes" id="UP000215383">
    <property type="component" value="Chromosome 1"/>
</dbReference>
<dbReference type="Pfam" id="PF00929">
    <property type="entry name" value="RNase_T"/>
    <property type="match status" value="1"/>
</dbReference>
<name>A0A239TM32_9FIRM</name>
<dbReference type="SMART" id="SM00479">
    <property type="entry name" value="EXOIII"/>
    <property type="match status" value="1"/>
</dbReference>
<evidence type="ECO:0000259" key="1">
    <source>
        <dbReference type="SMART" id="SM00479"/>
    </source>
</evidence>
<dbReference type="AlphaFoldDB" id="A0A239TM32"/>
<dbReference type="GO" id="GO:0005829">
    <property type="term" value="C:cytosol"/>
    <property type="evidence" value="ECO:0007669"/>
    <property type="project" value="TreeGrafter"/>
</dbReference>
<organism evidence="2 3">
    <name type="scientific">Megamonas hypermegale</name>
    <dbReference type="NCBI Taxonomy" id="158847"/>
    <lineage>
        <taxon>Bacteria</taxon>
        <taxon>Bacillati</taxon>
        <taxon>Bacillota</taxon>
        <taxon>Negativicutes</taxon>
        <taxon>Selenomonadales</taxon>
        <taxon>Selenomonadaceae</taxon>
        <taxon>Megamonas</taxon>
    </lineage>
</organism>
<dbReference type="GO" id="GO:0003676">
    <property type="term" value="F:nucleic acid binding"/>
    <property type="evidence" value="ECO:0007669"/>
    <property type="project" value="InterPro"/>
</dbReference>
<dbReference type="SUPFAM" id="SSF53098">
    <property type="entry name" value="Ribonuclease H-like"/>
    <property type="match status" value="1"/>
</dbReference>
<dbReference type="InterPro" id="IPR013520">
    <property type="entry name" value="Ribonucl_H"/>
</dbReference>
<reference evidence="2 3" key="1">
    <citation type="submission" date="2017-06" db="EMBL/GenBank/DDBJ databases">
        <authorList>
            <consortium name="Pathogen Informatics"/>
        </authorList>
    </citation>
    <scope>NUCLEOTIDE SEQUENCE [LARGE SCALE GENOMIC DNA]</scope>
    <source>
        <strain evidence="2 3">NCTC10570</strain>
    </source>
</reference>
<dbReference type="RefSeq" id="WP_027890284.1">
    <property type="nucleotide sequence ID" value="NZ_CALXYH010000029.1"/>
</dbReference>